<dbReference type="PANTHER" id="PTHR10578">
    <property type="entry name" value="S -2-HYDROXY-ACID OXIDASE-RELATED"/>
    <property type="match status" value="1"/>
</dbReference>
<feature type="region of interest" description="Disordered" evidence="6">
    <location>
        <begin position="200"/>
        <end position="234"/>
    </location>
</feature>
<dbReference type="PROSITE" id="PS51349">
    <property type="entry name" value="FMN_HYDROXY_ACID_DH_2"/>
    <property type="match status" value="1"/>
</dbReference>
<dbReference type="Pfam" id="PF00173">
    <property type="entry name" value="Cyt-b5"/>
    <property type="match status" value="1"/>
</dbReference>
<keyword evidence="3" id="KW-0479">Metal-binding</keyword>
<dbReference type="InterPro" id="IPR037396">
    <property type="entry name" value="FMN_HAD"/>
</dbReference>
<evidence type="ECO:0000259" key="7">
    <source>
        <dbReference type="PROSITE" id="PS50255"/>
    </source>
</evidence>
<keyword evidence="2" id="KW-0349">Heme</keyword>
<name>A0ABQ9RHN2_9PEZI</name>
<comment type="caution">
    <text evidence="9">The sequence shown here is derived from an EMBL/GenBank/DDBJ whole genome shotgun (WGS) entry which is preliminary data.</text>
</comment>
<dbReference type="InterPro" id="IPR013785">
    <property type="entry name" value="Aldolase_TIM"/>
</dbReference>
<dbReference type="SMART" id="SM01117">
    <property type="entry name" value="Cyt-b5"/>
    <property type="match status" value="1"/>
</dbReference>
<dbReference type="InterPro" id="IPR037458">
    <property type="entry name" value="L-MDH/L-LDH_FMN-bd"/>
</dbReference>
<protein>
    <submittedName>
        <fullName evidence="9">FMN-dependent dehydrogenase</fullName>
    </submittedName>
</protein>
<dbReference type="Pfam" id="PF01070">
    <property type="entry name" value="FMN_dh"/>
    <property type="match status" value="1"/>
</dbReference>
<dbReference type="PROSITE" id="PS00191">
    <property type="entry name" value="CYTOCHROME_B5_1"/>
    <property type="match status" value="1"/>
</dbReference>
<evidence type="ECO:0000256" key="2">
    <source>
        <dbReference type="ARBA" id="ARBA00022617"/>
    </source>
</evidence>
<dbReference type="Gene3D" id="3.10.120.10">
    <property type="entry name" value="Cytochrome b5-like heme/steroid binding domain"/>
    <property type="match status" value="1"/>
</dbReference>
<proteinExistence type="predicted"/>
<dbReference type="Pfam" id="PF13875">
    <property type="entry name" value="DUF4202"/>
    <property type="match status" value="1"/>
</dbReference>
<evidence type="ECO:0000256" key="1">
    <source>
        <dbReference type="ARBA" id="ARBA00001917"/>
    </source>
</evidence>
<sequence length="790" mass="86930">MAASSSLPDLPPNYLKALELIDEAHKQDPRPSSVESVPFELHYAQKMTRWLAVRSPAAPPVLQLACRAQHFRRWEIPRNTYPMTRPGYLTWRAKLKSQAAAQVAELLASSPGIQPAIPQEDVDRVAALIRKENLSKDEETQVLEDVACLVFLDDHFDDFESKEEVDEDKIIGILRKTWAKMSEEGHALALKMNHSERALRKTGEDGTLQPHHPEGSSRRNTARNRLPPSVPGHVRLRLGARPATTYKDGDASLHLSTSSLSLTPFFYPSHLYSYDKNMPPLTLTPAEVSKHNRLDDLWLAIDGAVYDFTDFVREHPGGIAVILKCAGKDATEVYSEVHGPNLVKSTIPTSHHKGVLPLGAIMAKPQPHKWPQQQQQHRDPSQKQDSQTPPTPPTMPSKPPLTTLISAHDFESAASTSFSPKAWAFVSSAATDLFTKTRNATLYSQITLRPRVLVDVAAVSTATTMLSHPMRAPIFCPPTAMARLVHPEGEKELGRACKSAGVPQCVSVSASFPLEDILAAQREHKPATPYDVPVFFQLYVDKNRANSERLLRSAQAQGVKALFLTIDAPIPGKREADERVASDESLGSPISGARAVNDAKGGALGRIMGRYIDASVSWSDIAWLRRTVPGLPIVLKGVQTWMDAERAVEAGVEAIVLSNHGGRSLDTSPATIMVLLELQKNCPHVFDRVEVYVDGGISRGTDIFKALCLGAKAVGVGRGLLYGLNYGAEGVERYIEILRDELETTMKMCGVTDLNQVHPGFLNTLAVDHLIPGRHDNPNTPWRRDLHSKL</sequence>
<evidence type="ECO:0000256" key="5">
    <source>
        <dbReference type="ARBA" id="ARBA00023004"/>
    </source>
</evidence>
<gene>
    <name evidence="9" type="ORF">CTAM01_04273</name>
</gene>
<dbReference type="InterPro" id="IPR036400">
    <property type="entry name" value="Cyt_B5-like_heme/steroid_sf"/>
</dbReference>
<feature type="compositionally biased region" description="Pro residues" evidence="6">
    <location>
        <begin position="389"/>
        <end position="399"/>
    </location>
</feature>
<dbReference type="InterPro" id="IPR001199">
    <property type="entry name" value="Cyt_B5-like_heme/steroid-bd"/>
</dbReference>
<organism evidence="9 10">
    <name type="scientific">Colletotrichum tamarilloi</name>
    <dbReference type="NCBI Taxonomy" id="1209934"/>
    <lineage>
        <taxon>Eukaryota</taxon>
        <taxon>Fungi</taxon>
        <taxon>Dikarya</taxon>
        <taxon>Ascomycota</taxon>
        <taxon>Pezizomycotina</taxon>
        <taxon>Sordariomycetes</taxon>
        <taxon>Hypocreomycetidae</taxon>
        <taxon>Glomerellales</taxon>
        <taxon>Glomerellaceae</taxon>
        <taxon>Colletotrichum</taxon>
        <taxon>Colletotrichum acutatum species complex</taxon>
    </lineage>
</organism>
<accession>A0ABQ9RHN2</accession>
<evidence type="ECO:0000256" key="4">
    <source>
        <dbReference type="ARBA" id="ARBA00023002"/>
    </source>
</evidence>
<dbReference type="InterPro" id="IPR025255">
    <property type="entry name" value="DUF4202"/>
</dbReference>
<dbReference type="PROSITE" id="PS50255">
    <property type="entry name" value="CYTOCHROME_B5_2"/>
    <property type="match status" value="1"/>
</dbReference>
<feature type="region of interest" description="Disordered" evidence="6">
    <location>
        <begin position="366"/>
        <end position="402"/>
    </location>
</feature>
<dbReference type="GeneID" id="85404541"/>
<dbReference type="PANTHER" id="PTHR10578:SF104">
    <property type="entry name" value="CYTOCHROME B2, MITOCHONDRIAL-RELATED"/>
    <property type="match status" value="1"/>
</dbReference>
<dbReference type="Gene3D" id="3.20.20.70">
    <property type="entry name" value="Aldolase class I"/>
    <property type="match status" value="1"/>
</dbReference>
<dbReference type="EMBL" id="MLFU01000010">
    <property type="protein sequence ID" value="KAK1504043.1"/>
    <property type="molecule type" value="Genomic_DNA"/>
</dbReference>
<feature type="domain" description="FMN hydroxy acid dehydrogenase" evidence="8">
    <location>
        <begin position="399"/>
        <end position="767"/>
    </location>
</feature>
<dbReference type="Proteomes" id="UP001227543">
    <property type="component" value="Unassembled WGS sequence"/>
</dbReference>
<dbReference type="SUPFAM" id="SSF51395">
    <property type="entry name" value="FMN-linked oxidoreductases"/>
    <property type="match status" value="1"/>
</dbReference>
<evidence type="ECO:0000256" key="6">
    <source>
        <dbReference type="SAM" id="MobiDB-lite"/>
    </source>
</evidence>
<keyword evidence="4" id="KW-0560">Oxidoreductase</keyword>
<dbReference type="RefSeq" id="XP_060384948.1">
    <property type="nucleotide sequence ID" value="XM_060520303.1"/>
</dbReference>
<dbReference type="InterPro" id="IPR018506">
    <property type="entry name" value="Cyt_B5_heme-BS"/>
</dbReference>
<comment type="cofactor">
    <cofactor evidence="1">
        <name>FMN</name>
        <dbReference type="ChEBI" id="CHEBI:58210"/>
    </cofactor>
</comment>
<dbReference type="InterPro" id="IPR000262">
    <property type="entry name" value="FMN-dep_DH"/>
</dbReference>
<evidence type="ECO:0000256" key="3">
    <source>
        <dbReference type="ARBA" id="ARBA00022723"/>
    </source>
</evidence>
<reference evidence="9 10" key="1">
    <citation type="submission" date="2016-10" db="EMBL/GenBank/DDBJ databases">
        <title>The genome sequence of Colletotrichum fioriniae PJ7.</title>
        <authorList>
            <person name="Baroncelli R."/>
        </authorList>
    </citation>
    <scope>NUCLEOTIDE SEQUENCE [LARGE SCALE GENOMIC DNA]</scope>
    <source>
        <strain evidence="9 10">Tom-12</strain>
    </source>
</reference>
<evidence type="ECO:0000313" key="9">
    <source>
        <dbReference type="EMBL" id="KAK1504043.1"/>
    </source>
</evidence>
<dbReference type="CDD" id="cd02922">
    <property type="entry name" value="FCB2_FMN"/>
    <property type="match status" value="1"/>
</dbReference>
<keyword evidence="10" id="KW-1185">Reference proteome</keyword>
<keyword evidence="5" id="KW-0408">Iron</keyword>
<dbReference type="SUPFAM" id="SSF55856">
    <property type="entry name" value="Cytochrome b5-like heme/steroid binding domain"/>
    <property type="match status" value="1"/>
</dbReference>
<feature type="domain" description="Cytochrome b5 heme-binding" evidence="7">
    <location>
        <begin position="280"/>
        <end position="357"/>
    </location>
</feature>
<evidence type="ECO:0000259" key="8">
    <source>
        <dbReference type="PROSITE" id="PS51349"/>
    </source>
</evidence>
<evidence type="ECO:0000313" key="10">
    <source>
        <dbReference type="Proteomes" id="UP001227543"/>
    </source>
</evidence>